<dbReference type="Pfam" id="PF13460">
    <property type="entry name" value="NAD_binding_10"/>
    <property type="match status" value="1"/>
</dbReference>
<dbReference type="GO" id="GO:0016491">
    <property type="term" value="F:oxidoreductase activity"/>
    <property type="evidence" value="ECO:0007669"/>
    <property type="project" value="UniProtKB-KW"/>
</dbReference>
<comment type="caution">
    <text evidence="6">The sequence shown here is derived from an EMBL/GenBank/DDBJ whole genome shotgun (WGS) entry which is preliminary data.</text>
</comment>
<dbReference type="InterPro" id="IPR051609">
    <property type="entry name" value="NmrA/Isoflavone_reductase-like"/>
</dbReference>
<dbReference type="EMBL" id="AMGX01000018">
    <property type="protein sequence ID" value="EXJ66810.1"/>
    <property type="molecule type" value="Genomic_DNA"/>
</dbReference>
<keyword evidence="4" id="KW-0472">Membrane</keyword>
<evidence type="ECO:0000259" key="5">
    <source>
        <dbReference type="Pfam" id="PF13460"/>
    </source>
</evidence>
<keyword evidence="4" id="KW-0812">Transmembrane</keyword>
<protein>
    <recommendedName>
        <fullName evidence="5">NAD(P)-binding domain-containing protein</fullName>
    </recommendedName>
</protein>
<dbReference type="HOGENOM" id="CLU_079104_1_1_1"/>
<keyword evidence="4" id="KW-1133">Transmembrane helix</keyword>
<keyword evidence="2" id="KW-0521">NADP</keyword>
<evidence type="ECO:0000256" key="3">
    <source>
        <dbReference type="ARBA" id="ARBA00023002"/>
    </source>
</evidence>
<evidence type="ECO:0000256" key="1">
    <source>
        <dbReference type="ARBA" id="ARBA00005725"/>
    </source>
</evidence>
<accession>W9WP90</accession>
<keyword evidence="3" id="KW-0560">Oxidoreductase</keyword>
<dbReference type="InterPro" id="IPR016040">
    <property type="entry name" value="NAD(P)-bd_dom"/>
</dbReference>
<dbReference type="Gene3D" id="3.40.50.720">
    <property type="entry name" value="NAD(P)-binding Rossmann-like Domain"/>
    <property type="match status" value="1"/>
</dbReference>
<feature type="domain" description="NAD(P)-binding" evidence="5">
    <location>
        <begin position="10"/>
        <end position="109"/>
    </location>
</feature>
<dbReference type="Proteomes" id="UP000019471">
    <property type="component" value="Unassembled WGS sequence"/>
</dbReference>
<name>W9WP90_9EURO</name>
<dbReference type="OrthoDB" id="419598at2759"/>
<dbReference type="PANTHER" id="PTHR47706:SF9">
    <property type="entry name" value="NMRA-LIKE DOMAIN-CONTAINING PROTEIN-RELATED"/>
    <property type="match status" value="1"/>
</dbReference>
<evidence type="ECO:0000313" key="6">
    <source>
        <dbReference type="EMBL" id="EXJ66810.1"/>
    </source>
</evidence>
<sequence>MSSLTVGIAGISGKFALLLASCLLERDPKIKIKGLARSPSKVPKALSSAQNLELIQGDAFEVDNIRQFVRGCSVIVCCYLGDDHLMIDGQKLLIDIAEEQNVPRYVASDWSTDWTKLEMGALFSKEPCQRIKAYLDTKTAIKGVHILVGGFTDVIFAPFFGIYDSKSFTFSYWGTGDEKWECTTYANSAEYTAAVCLDQSAAGLTILTVVGDVKSTLEISQIFQKAYHIKPNLVGHGSLAELHTRMIEERGKYGADFYKYVFYWYHYFQLSGKSFMGPKYDNEMYPEITPVTIEDYMRQTKPGSLGGASFAWEKRTEKN</sequence>
<evidence type="ECO:0000256" key="2">
    <source>
        <dbReference type="ARBA" id="ARBA00022857"/>
    </source>
</evidence>
<dbReference type="PANTHER" id="PTHR47706">
    <property type="entry name" value="NMRA-LIKE FAMILY PROTEIN"/>
    <property type="match status" value="1"/>
</dbReference>
<organism evidence="6 7">
    <name type="scientific">Cladophialophora psammophila CBS 110553</name>
    <dbReference type="NCBI Taxonomy" id="1182543"/>
    <lineage>
        <taxon>Eukaryota</taxon>
        <taxon>Fungi</taxon>
        <taxon>Dikarya</taxon>
        <taxon>Ascomycota</taxon>
        <taxon>Pezizomycotina</taxon>
        <taxon>Eurotiomycetes</taxon>
        <taxon>Chaetothyriomycetidae</taxon>
        <taxon>Chaetothyriales</taxon>
        <taxon>Herpotrichiellaceae</taxon>
        <taxon>Cladophialophora</taxon>
    </lineage>
</organism>
<keyword evidence="7" id="KW-1185">Reference proteome</keyword>
<comment type="similarity">
    <text evidence="1">Belongs to the NmrA-type oxidoreductase family. Isoflavone reductase subfamily.</text>
</comment>
<dbReference type="STRING" id="1182543.W9WP90"/>
<feature type="transmembrane region" description="Helical" evidence="4">
    <location>
        <begin position="6"/>
        <end position="24"/>
    </location>
</feature>
<reference evidence="6 7" key="1">
    <citation type="submission" date="2013-03" db="EMBL/GenBank/DDBJ databases">
        <title>The Genome Sequence of Cladophialophora psammophila CBS 110553.</title>
        <authorList>
            <consortium name="The Broad Institute Genomics Platform"/>
            <person name="Cuomo C."/>
            <person name="de Hoog S."/>
            <person name="Gorbushina A."/>
            <person name="Walker B."/>
            <person name="Young S.K."/>
            <person name="Zeng Q."/>
            <person name="Gargeya S."/>
            <person name="Fitzgerald M."/>
            <person name="Haas B."/>
            <person name="Abouelleil A."/>
            <person name="Allen A.W."/>
            <person name="Alvarado L."/>
            <person name="Arachchi H.M."/>
            <person name="Berlin A.M."/>
            <person name="Chapman S.B."/>
            <person name="Gainer-Dewar J."/>
            <person name="Goldberg J."/>
            <person name="Griggs A."/>
            <person name="Gujja S."/>
            <person name="Hansen M."/>
            <person name="Howarth C."/>
            <person name="Imamovic A."/>
            <person name="Ireland A."/>
            <person name="Larimer J."/>
            <person name="McCowan C."/>
            <person name="Murphy C."/>
            <person name="Pearson M."/>
            <person name="Poon T.W."/>
            <person name="Priest M."/>
            <person name="Roberts A."/>
            <person name="Saif S."/>
            <person name="Shea T."/>
            <person name="Sisk P."/>
            <person name="Sykes S."/>
            <person name="Wortman J."/>
            <person name="Nusbaum C."/>
            <person name="Birren B."/>
        </authorList>
    </citation>
    <scope>NUCLEOTIDE SEQUENCE [LARGE SCALE GENOMIC DNA]</scope>
    <source>
        <strain evidence="6 7">CBS 110553</strain>
    </source>
</reference>
<dbReference type="AlphaFoldDB" id="W9WP90"/>
<evidence type="ECO:0000313" key="7">
    <source>
        <dbReference type="Proteomes" id="UP000019471"/>
    </source>
</evidence>
<evidence type="ECO:0000256" key="4">
    <source>
        <dbReference type="SAM" id="Phobius"/>
    </source>
</evidence>
<dbReference type="eggNOG" id="ENOG502S5YP">
    <property type="taxonomic scope" value="Eukaryota"/>
</dbReference>
<gene>
    <name evidence="6" type="ORF">A1O5_10005</name>
</gene>
<proteinExistence type="inferred from homology"/>
<dbReference type="InterPro" id="IPR036291">
    <property type="entry name" value="NAD(P)-bd_dom_sf"/>
</dbReference>
<dbReference type="SUPFAM" id="SSF51735">
    <property type="entry name" value="NAD(P)-binding Rossmann-fold domains"/>
    <property type="match status" value="1"/>
</dbReference>
<dbReference type="RefSeq" id="XP_007748773.1">
    <property type="nucleotide sequence ID" value="XM_007750583.1"/>
</dbReference>
<dbReference type="GeneID" id="19194700"/>